<evidence type="ECO:0000313" key="15">
    <source>
        <dbReference type="Proteomes" id="UP000244309"/>
    </source>
</evidence>
<evidence type="ECO:0000256" key="10">
    <source>
        <dbReference type="RuleBase" id="RU364134"/>
    </source>
</evidence>
<evidence type="ECO:0000313" key="14">
    <source>
        <dbReference type="EMBL" id="PVH22126.1"/>
    </source>
</evidence>
<keyword evidence="15" id="KW-1185">Reference proteome</keyword>
<comment type="function">
    <text evidence="10">Component of the SRB8-11 complex. The SRB8-11 complex is a regulatory module of the Mediator complex which is itself involved in regulation of basal and activated RNA polymerase II-dependent transcription. The SRB8-11 complex may be involved in the transcriptional repression of a subset of genes regulated by Mediator. It may inhibit the association of the Mediator complex with RNA polymerase II to form the holoenzyme complex.</text>
</comment>
<comment type="similarity">
    <text evidence="2 10">Belongs to the Mediator complex subunit 13 family.</text>
</comment>
<accession>A0A2V1AX91</accession>
<dbReference type="EMBL" id="PKFO01000006">
    <property type="protein sequence ID" value="PVH22126.1"/>
    <property type="molecule type" value="Genomic_DNA"/>
</dbReference>
<feature type="domain" description="Mediator complex subunit Med13 C-terminal" evidence="12">
    <location>
        <begin position="1354"/>
        <end position="1703"/>
    </location>
</feature>
<keyword evidence="5 10" id="KW-0805">Transcription regulation</keyword>
<organism evidence="14 15">
    <name type="scientific">Candidozyma haemuli</name>
    <dbReference type="NCBI Taxonomy" id="45357"/>
    <lineage>
        <taxon>Eukaryota</taxon>
        <taxon>Fungi</taxon>
        <taxon>Dikarya</taxon>
        <taxon>Ascomycota</taxon>
        <taxon>Saccharomycotina</taxon>
        <taxon>Pichiomycetes</taxon>
        <taxon>Metschnikowiaceae</taxon>
        <taxon>Candidozyma</taxon>
    </lineage>
</organism>
<feature type="compositionally biased region" description="Polar residues" evidence="11">
    <location>
        <begin position="1515"/>
        <end position="1533"/>
    </location>
</feature>
<gene>
    <name evidence="14" type="ORF">CXQ85_004795</name>
</gene>
<sequence length="1747" mass="195373">MSDSIPLSRISTHYYKIAHLSSVNYAVYTAKETSSDQFLLELELQIRDRFPRILLTYYSKCLYHFEFGHISDGSPSSDSDTTSYSGKIRLDQHYPQLALKRESSTKAAFLSKPAKHHAAQALNKKDQSVTEEHLAFVSLTFFKAVKKMIVYNLCLKSDTRMFGNYVVTNNRKEDGQYSVIQLDPVVLENGDLIVSLFQTNRLVLWDSQLVRSNEAFVELANSFVIYVVPSGLRCHFYDPLDYSQTFTTAAPKSSHTLLRLLKLSTGIDLTNKQNILWTKLIPNLQHLNNLTSNISHFIHEVDNKKYIMWPWELCLLQFGSHDITSKPKDKTSWSIDPLGLINRILDSNIAAKDHSSHNKDGSASVDMNAASSGQNFNFNAPSSLSTGKSSGHGATMEDISIRLETPQLDDFNYAVSQPIEREVSNPKAEQEIITGEDDMCTSSLSPPRIARKVDYNDSDTNDAEYEGIDDDLFGDGSEPEVFENDPVTTSIRDNNKGGHSSTDFSGEGTHRDTNFTPDKMNNREIKDLEAVDQGTPTTFVNIPKDQMISDLEPIPSSYKDPGLLYQSFPHSTVAFSDSSISHKDKVASTVQNSTKNERLNDFSCHEQRQGYVFSPIKFNPVIRSSIDTKYGKGGKFYVSHEPMDEADTKGRRMRETSVSHGSPLHLSNDYNDNDNESGQDIKLSTKLRAPERTNGSTGESGGLDSDSQVEDHLSRQDRREIDFQGSTEISENLGENDNVFDDAVPNESDDVDDEGGEEDESDEDEEVENDELETSPLRLNTSNQDPALGGPVDTNRNPSSNAYVPMPRSNVLSPASGVINIKVESPSTLAVRNELHGQSLSPMSIHQLELKDDLVAAANDTKDIDMSVPATSAASPTSISSSGMGESSNCLPLILRSINVLTIPPAFVLREEIDNWDGVTMSTGFDMDVVEEVEDLSNSNAGPLNVRGTDLDEYLRWVTSNLVFDFGNFETNAKILMRLPGDRQDERPESMAETEPSESMRNSFEEVFPLSSRVNLNEFRFGFSKQTDENSGRAQSTHMDNQLAFLEPAEGLQSQTSDMNSLYWDSIYYDAPGNQRNATSYWNILKQTERKWALQKGNDEAFLEMYDVKAKVLKPSSEIINFDFVGLRFWRYLNLTPVNRDRKFQILLISEYSPETYDLNVFENGNLSLLNMLRNNYKDNHFGDIKKLSLQTAENRQDLEGVINGTVLAERPRGDHSYSKFYSRTDKRLRSLAELIKLDLINKNNRFDFDRPLLLLFVNFDQSVGSISQISKLCRNFKAALKAHQLSLVEVFSHIIPGDKIVKQSAHLMRLKYISNTELTNLSMMLYNKCPDSKPKHSARNAKGTTGLFTRLIKERPESLSFKATNRGLNNDTDATLSEDLFLHVAYERSVDRRWISAAWSDPHGIVTHTKSWHCTTKRGGSSSAHDTGEVITEIWEISNSLLKFLSADDSRRACGSGGKRFLVLTRVNSILPDDELVFWKRLTAKHKEVSLVVLTANRLPRLTFSLQERALSDSGISEHTPSHSVSTSANRNHSVSGLAGVDLIKAFNGGPFPYMSSPNTAEMNTLNSPMNPGGINVLSPHQFVNVPGNFLSPHDGNGASNLPESNATDEMNLHLRDACLDLIGFIPQTSLPSSNSPTRLGMKTGYLIRDVKSKGKSSKGLMVFELSLLSCSSQWNLNSIMKILLNQFKKLIYLNHIIGICGLASTSGKDDGQNHRNLLRSMVPWHINAIGKSLDYLVHIRVDEES</sequence>
<evidence type="ECO:0000256" key="5">
    <source>
        <dbReference type="ARBA" id="ARBA00023015"/>
    </source>
</evidence>
<feature type="compositionally biased region" description="Polar residues" evidence="11">
    <location>
        <begin position="724"/>
        <end position="735"/>
    </location>
</feature>
<feature type="compositionally biased region" description="Basic and acidic residues" evidence="11">
    <location>
        <begin position="980"/>
        <end position="990"/>
    </location>
</feature>
<dbReference type="InterPro" id="IPR021643">
    <property type="entry name" value="Mediator_Med13_N"/>
</dbReference>
<feature type="compositionally biased region" description="Basic and acidic residues" evidence="11">
    <location>
        <begin position="709"/>
        <end position="722"/>
    </location>
</feature>
<evidence type="ECO:0000256" key="6">
    <source>
        <dbReference type="ARBA" id="ARBA00023159"/>
    </source>
</evidence>
<protein>
    <recommendedName>
        <fullName evidence="3 10">Mediator of RNA polymerase II transcription subunit 13</fullName>
    </recommendedName>
    <alternativeName>
        <fullName evidence="9 10">Mediator complex subunit 13</fullName>
    </alternativeName>
</protein>
<feature type="compositionally biased region" description="Acidic residues" evidence="11">
    <location>
        <begin position="747"/>
        <end position="773"/>
    </location>
</feature>
<feature type="region of interest" description="Disordered" evidence="11">
    <location>
        <begin position="633"/>
        <end position="808"/>
    </location>
</feature>
<dbReference type="OrthoDB" id="103819at2759"/>
<evidence type="ECO:0000256" key="7">
    <source>
        <dbReference type="ARBA" id="ARBA00023163"/>
    </source>
</evidence>
<comment type="subcellular location">
    <subcellularLocation>
        <location evidence="1 10">Nucleus</location>
    </subcellularLocation>
</comment>
<dbReference type="RefSeq" id="XP_025343066.1">
    <property type="nucleotide sequence ID" value="XM_025488404.1"/>
</dbReference>
<evidence type="ECO:0000256" key="1">
    <source>
        <dbReference type="ARBA" id="ARBA00004123"/>
    </source>
</evidence>
<dbReference type="PANTHER" id="PTHR48249">
    <property type="entry name" value="MEDIATOR OF RNA POLYMERASE II TRANSCRIPTION SUBUNIT 13"/>
    <property type="match status" value="1"/>
</dbReference>
<evidence type="ECO:0000256" key="2">
    <source>
        <dbReference type="ARBA" id="ARBA00009354"/>
    </source>
</evidence>
<keyword evidence="6 10" id="KW-0010">Activator</keyword>
<dbReference type="GO" id="GO:0016592">
    <property type="term" value="C:mediator complex"/>
    <property type="evidence" value="ECO:0007669"/>
    <property type="project" value="InterPro"/>
</dbReference>
<dbReference type="Pfam" id="PF06333">
    <property type="entry name" value="Med13_C"/>
    <property type="match status" value="1"/>
</dbReference>
<reference evidence="14 15" key="1">
    <citation type="submission" date="2017-12" db="EMBL/GenBank/DDBJ databases">
        <title>Genome Sequence of a Multidrug-Resistant Candida haemulonii Isolate from a Patient with Chronic Leg Ulcers in Israel.</title>
        <authorList>
            <person name="Chow N.A."/>
            <person name="Gade L."/>
            <person name="Batra D."/>
            <person name="Rowe L.A."/>
            <person name="Ben-Ami R."/>
            <person name="Loparev V.N."/>
            <person name="Litvintseva A.P."/>
        </authorList>
    </citation>
    <scope>NUCLEOTIDE SEQUENCE [LARGE SCALE GENOMIC DNA]</scope>
    <source>
        <strain evidence="14 15">B11899</strain>
    </source>
</reference>
<dbReference type="GeneID" id="37010125"/>
<dbReference type="InterPro" id="IPR051139">
    <property type="entry name" value="Mediator_complx_sub13"/>
</dbReference>
<feature type="region of interest" description="Disordered" evidence="11">
    <location>
        <begin position="1514"/>
        <end position="1533"/>
    </location>
</feature>
<dbReference type="Proteomes" id="UP000244309">
    <property type="component" value="Unassembled WGS sequence"/>
</dbReference>
<evidence type="ECO:0000256" key="11">
    <source>
        <dbReference type="SAM" id="MobiDB-lite"/>
    </source>
</evidence>
<evidence type="ECO:0000256" key="9">
    <source>
        <dbReference type="ARBA" id="ARBA00032008"/>
    </source>
</evidence>
<evidence type="ECO:0000259" key="13">
    <source>
        <dbReference type="Pfam" id="PF11597"/>
    </source>
</evidence>
<comment type="caution">
    <text evidence="14">The sequence shown here is derived from an EMBL/GenBank/DDBJ whole genome shotgun (WGS) entry which is preliminary data.</text>
</comment>
<dbReference type="VEuPathDB" id="FungiDB:CXQ85_004795"/>
<keyword evidence="7 10" id="KW-0804">Transcription</keyword>
<evidence type="ECO:0000259" key="12">
    <source>
        <dbReference type="Pfam" id="PF06333"/>
    </source>
</evidence>
<dbReference type="GO" id="GO:0045944">
    <property type="term" value="P:positive regulation of transcription by RNA polymerase II"/>
    <property type="evidence" value="ECO:0007669"/>
    <property type="project" value="TreeGrafter"/>
</dbReference>
<evidence type="ECO:0000256" key="8">
    <source>
        <dbReference type="ARBA" id="ARBA00023242"/>
    </source>
</evidence>
<dbReference type="GO" id="GO:0003713">
    <property type="term" value="F:transcription coactivator activity"/>
    <property type="evidence" value="ECO:0007669"/>
    <property type="project" value="TreeGrafter"/>
</dbReference>
<dbReference type="PANTHER" id="PTHR48249:SF3">
    <property type="entry name" value="MEDIATOR OF RNA POLYMERASE II TRANSCRIPTION SUBUNIT 13"/>
    <property type="match status" value="1"/>
</dbReference>
<feature type="domain" description="Mediator complex subunit Med13 N-terminal" evidence="13">
    <location>
        <begin position="7"/>
        <end position="319"/>
    </location>
</feature>
<feature type="compositionally biased region" description="Polar residues" evidence="11">
    <location>
        <begin position="488"/>
        <end position="504"/>
    </location>
</feature>
<feature type="region of interest" description="Disordered" evidence="11">
    <location>
        <begin position="488"/>
        <end position="519"/>
    </location>
</feature>
<dbReference type="Pfam" id="PF11597">
    <property type="entry name" value="Med13_N"/>
    <property type="match status" value="1"/>
</dbReference>
<proteinExistence type="inferred from homology"/>
<feature type="compositionally biased region" description="Basic and acidic residues" evidence="11">
    <location>
        <begin position="641"/>
        <end position="657"/>
    </location>
</feature>
<keyword evidence="8 10" id="KW-0539">Nucleus</keyword>
<feature type="region of interest" description="Disordered" evidence="11">
    <location>
        <begin position="980"/>
        <end position="1002"/>
    </location>
</feature>
<name>A0A2V1AX91_9ASCO</name>
<evidence type="ECO:0000256" key="4">
    <source>
        <dbReference type="ARBA" id="ARBA00022491"/>
    </source>
</evidence>
<dbReference type="InterPro" id="IPR009401">
    <property type="entry name" value="Med13_C"/>
</dbReference>
<keyword evidence="4 10" id="KW-0678">Repressor</keyword>
<dbReference type="STRING" id="45357.A0A2V1AX91"/>
<evidence type="ECO:0000256" key="3">
    <source>
        <dbReference type="ARBA" id="ARBA00019618"/>
    </source>
</evidence>
<comment type="subunit">
    <text evidence="10">Component of the SRB8-11 complex, which itself associates with the Mediator complex.</text>
</comment>